<feature type="transmembrane region" description="Helical" evidence="1">
    <location>
        <begin position="22"/>
        <end position="41"/>
    </location>
</feature>
<proteinExistence type="predicted"/>
<gene>
    <name evidence="2" type="ORF">GCM10010954_16810</name>
</gene>
<comment type="caution">
    <text evidence="2">The sequence shown here is derived from an EMBL/GenBank/DDBJ whole genome shotgun (WGS) entry which is preliminary data.</text>
</comment>
<protein>
    <submittedName>
        <fullName evidence="2">Uncharacterized protein</fullName>
    </submittedName>
</protein>
<name>A0A917B3Z7_HALAA</name>
<reference evidence="2" key="2">
    <citation type="submission" date="2020-09" db="EMBL/GenBank/DDBJ databases">
        <authorList>
            <person name="Sun Q."/>
            <person name="Zhou Y."/>
        </authorList>
    </citation>
    <scope>NUCLEOTIDE SEQUENCE</scope>
    <source>
        <strain evidence="2">CGMCC 1.12153</strain>
    </source>
</reference>
<feature type="transmembrane region" description="Helical" evidence="1">
    <location>
        <begin position="113"/>
        <end position="131"/>
    </location>
</feature>
<accession>A0A917B3Z7</accession>
<keyword evidence="3" id="KW-1185">Reference proteome</keyword>
<organism evidence="2 3">
    <name type="scientific">Halobacillus andaensis</name>
    <dbReference type="NCBI Taxonomy" id="1176239"/>
    <lineage>
        <taxon>Bacteria</taxon>
        <taxon>Bacillati</taxon>
        <taxon>Bacillota</taxon>
        <taxon>Bacilli</taxon>
        <taxon>Bacillales</taxon>
        <taxon>Bacillaceae</taxon>
        <taxon>Halobacillus</taxon>
    </lineage>
</organism>
<feature type="transmembrane region" description="Helical" evidence="1">
    <location>
        <begin position="82"/>
        <end position="101"/>
    </location>
</feature>
<feature type="transmembrane region" description="Helical" evidence="1">
    <location>
        <begin position="53"/>
        <end position="75"/>
    </location>
</feature>
<evidence type="ECO:0000313" key="2">
    <source>
        <dbReference type="EMBL" id="GGF18659.1"/>
    </source>
</evidence>
<dbReference type="Proteomes" id="UP000660110">
    <property type="component" value="Unassembled WGS sequence"/>
</dbReference>
<keyword evidence="1" id="KW-1133">Transmembrane helix</keyword>
<dbReference type="EMBL" id="BMEL01000002">
    <property type="protein sequence ID" value="GGF18659.1"/>
    <property type="molecule type" value="Genomic_DNA"/>
</dbReference>
<evidence type="ECO:0000313" key="3">
    <source>
        <dbReference type="Proteomes" id="UP000660110"/>
    </source>
</evidence>
<dbReference type="AlphaFoldDB" id="A0A917B3Z7"/>
<dbReference type="RefSeq" id="WP_188377054.1">
    <property type="nucleotide sequence ID" value="NZ_BMEL01000002.1"/>
</dbReference>
<evidence type="ECO:0000256" key="1">
    <source>
        <dbReference type="SAM" id="Phobius"/>
    </source>
</evidence>
<reference evidence="2" key="1">
    <citation type="journal article" date="2014" name="Int. J. Syst. Evol. Microbiol.">
        <title>Complete genome sequence of Corynebacterium casei LMG S-19264T (=DSM 44701T), isolated from a smear-ripened cheese.</title>
        <authorList>
            <consortium name="US DOE Joint Genome Institute (JGI-PGF)"/>
            <person name="Walter F."/>
            <person name="Albersmeier A."/>
            <person name="Kalinowski J."/>
            <person name="Ruckert C."/>
        </authorList>
    </citation>
    <scope>NUCLEOTIDE SEQUENCE</scope>
    <source>
        <strain evidence="2">CGMCC 1.12153</strain>
    </source>
</reference>
<keyword evidence="1" id="KW-0472">Membrane</keyword>
<sequence length="140" mass="15485">MEILILVFLLSPLIYVMLRKKALAWIHFVLTGTAFTLWVSITTGWVSRDAGNGALLAVLVAGMAMTVTGASLLFLRKRGTTFMLALVFLMTASGLFLFFDLNQGDLSSFIGVLIYYFIPVFVALLALMGIIQYERRHAVS</sequence>
<keyword evidence="1" id="KW-0812">Transmembrane</keyword>